<evidence type="ECO:0000313" key="4">
    <source>
        <dbReference type="EMBL" id="PWJ10195.1"/>
    </source>
</evidence>
<evidence type="ECO:0000256" key="2">
    <source>
        <dbReference type="PROSITE-ProRule" id="PRU00169"/>
    </source>
</evidence>
<dbReference type="GO" id="GO:0000160">
    <property type="term" value="P:phosphorelay signal transduction system"/>
    <property type="evidence" value="ECO:0007669"/>
    <property type="project" value="InterPro"/>
</dbReference>
<reference evidence="4 6" key="3">
    <citation type="submission" date="2018-03" db="EMBL/GenBank/DDBJ databases">
        <title>Genomic Encyclopedia of Archaeal and Bacterial Type Strains, Phase II (KMG-II): from individual species to whole genera.</title>
        <authorList>
            <person name="Goeker M."/>
        </authorList>
    </citation>
    <scope>NUCLEOTIDE SEQUENCE [LARGE SCALE GENOMIC DNA]</scope>
    <source>
        <strain evidence="4 6">DSM 25227</strain>
    </source>
</reference>
<proteinExistence type="predicted"/>
<dbReference type="Proteomes" id="UP000245839">
    <property type="component" value="Unassembled WGS sequence"/>
</dbReference>
<accession>A0A2Y9B8G1</accession>
<reference evidence="5" key="1">
    <citation type="submission" date="2016-10" db="EMBL/GenBank/DDBJ databases">
        <authorList>
            <person name="Cai Z."/>
        </authorList>
    </citation>
    <scope>NUCLEOTIDE SEQUENCE [LARGE SCALE GENOMIC DNA]</scope>
    <source>
        <strain evidence="5">DSM 25227</strain>
    </source>
</reference>
<dbReference type="InterPro" id="IPR011006">
    <property type="entry name" value="CheY-like_superfamily"/>
</dbReference>
<name>A0A2Y9B8G1_9RHOB</name>
<organism evidence="5 7">
    <name type="scientific">Jannaschia seohaensis</name>
    <dbReference type="NCBI Taxonomy" id="475081"/>
    <lineage>
        <taxon>Bacteria</taxon>
        <taxon>Pseudomonadati</taxon>
        <taxon>Pseudomonadota</taxon>
        <taxon>Alphaproteobacteria</taxon>
        <taxon>Rhodobacterales</taxon>
        <taxon>Roseobacteraceae</taxon>
        <taxon>Jannaschia</taxon>
    </lineage>
</organism>
<evidence type="ECO:0000259" key="3">
    <source>
        <dbReference type="PROSITE" id="PS50110"/>
    </source>
</evidence>
<evidence type="ECO:0000313" key="7">
    <source>
        <dbReference type="Proteomes" id="UP000251571"/>
    </source>
</evidence>
<feature type="modified residue" description="4-aspartylphosphate" evidence="2">
    <location>
        <position position="68"/>
    </location>
</feature>
<sequence>MDDTDQFRGSGGGGRALRVLIVEDDALIAMDAELMLLDAGQHVVGIAAEEDEAVRMALIHRPDVILLDLRLAKGGCGRRVAERLAGEVDVSIIFASGNLTPVMRERLAALSPAGMLGKPYGPDQLIGAIHELA</sequence>
<protein>
    <submittedName>
        <fullName evidence="5">Response regulator NasT</fullName>
    </submittedName>
</protein>
<dbReference type="PANTHER" id="PTHR44591">
    <property type="entry name" value="STRESS RESPONSE REGULATOR PROTEIN 1"/>
    <property type="match status" value="1"/>
</dbReference>
<dbReference type="EMBL" id="QGDJ01000025">
    <property type="protein sequence ID" value="PWJ10195.1"/>
    <property type="molecule type" value="Genomic_DNA"/>
</dbReference>
<evidence type="ECO:0000256" key="1">
    <source>
        <dbReference type="ARBA" id="ARBA00022553"/>
    </source>
</evidence>
<dbReference type="OrthoDB" id="582170at2"/>
<dbReference type="EMBL" id="UETC01000025">
    <property type="protein sequence ID" value="SSA51768.1"/>
    <property type="molecule type" value="Genomic_DNA"/>
</dbReference>
<dbReference type="PROSITE" id="PS50110">
    <property type="entry name" value="RESPONSE_REGULATORY"/>
    <property type="match status" value="1"/>
</dbReference>
<reference evidence="7" key="2">
    <citation type="submission" date="2016-10" db="EMBL/GenBank/DDBJ databases">
        <authorList>
            <person name="Varghese N."/>
            <person name="Submissions S."/>
        </authorList>
    </citation>
    <scope>NUCLEOTIDE SEQUENCE [LARGE SCALE GENOMIC DNA]</scope>
    <source>
        <strain evidence="7">DSM 25227</strain>
    </source>
</reference>
<keyword evidence="6" id="KW-1185">Reference proteome</keyword>
<keyword evidence="1 2" id="KW-0597">Phosphoprotein</keyword>
<dbReference type="SMART" id="SM00448">
    <property type="entry name" value="REC"/>
    <property type="match status" value="1"/>
</dbReference>
<dbReference type="InterPro" id="IPR001789">
    <property type="entry name" value="Sig_transdc_resp-reg_receiver"/>
</dbReference>
<evidence type="ECO:0000313" key="6">
    <source>
        <dbReference type="Proteomes" id="UP000245839"/>
    </source>
</evidence>
<dbReference type="Proteomes" id="UP000251571">
    <property type="component" value="Unassembled WGS sequence"/>
</dbReference>
<gene>
    <name evidence="4" type="ORF">BCF38_12511</name>
    <name evidence="5" type="ORF">SAMN05421539_12511</name>
</gene>
<evidence type="ECO:0000313" key="5">
    <source>
        <dbReference type="EMBL" id="SSA51768.1"/>
    </source>
</evidence>
<dbReference type="PANTHER" id="PTHR44591:SF18">
    <property type="entry name" value="REGULATORY PROTEIN"/>
    <property type="match status" value="1"/>
</dbReference>
<dbReference type="Pfam" id="PF00072">
    <property type="entry name" value="Response_reg"/>
    <property type="match status" value="1"/>
</dbReference>
<dbReference type="InterPro" id="IPR050595">
    <property type="entry name" value="Bact_response_regulator"/>
</dbReference>
<feature type="domain" description="Response regulatory" evidence="3">
    <location>
        <begin position="18"/>
        <end position="133"/>
    </location>
</feature>
<dbReference type="SUPFAM" id="SSF52172">
    <property type="entry name" value="CheY-like"/>
    <property type="match status" value="1"/>
</dbReference>
<dbReference type="Gene3D" id="3.40.50.2300">
    <property type="match status" value="1"/>
</dbReference>
<dbReference type="AlphaFoldDB" id="A0A2Y9B8G1"/>